<gene>
    <name evidence="8" type="ORF">g.19165</name>
</gene>
<keyword evidence="5" id="KW-0131">Cell cycle</keyword>
<protein>
    <recommendedName>
        <fullName evidence="9">Geminin</fullName>
    </recommendedName>
</protein>
<keyword evidence="3 6" id="KW-0175">Coiled coil</keyword>
<evidence type="ECO:0000256" key="2">
    <source>
        <dbReference type="ARBA" id="ARBA00007979"/>
    </source>
</evidence>
<dbReference type="AlphaFoldDB" id="A0A1B6M3H5"/>
<dbReference type="SUPFAM" id="SSF111469">
    <property type="entry name" value="Geminin coiled-coil domain"/>
    <property type="match status" value="1"/>
</dbReference>
<dbReference type="PANTHER" id="PTHR13372:SF5">
    <property type="entry name" value="GEMININ"/>
    <property type="match status" value="1"/>
</dbReference>
<evidence type="ECO:0000313" key="8">
    <source>
        <dbReference type="EMBL" id="JAT30481.1"/>
    </source>
</evidence>
<evidence type="ECO:0000256" key="7">
    <source>
        <dbReference type="SAM" id="MobiDB-lite"/>
    </source>
</evidence>
<comment type="subcellular location">
    <subcellularLocation>
        <location evidence="1">Nucleus</location>
    </subcellularLocation>
</comment>
<proteinExistence type="inferred from homology"/>
<dbReference type="GO" id="GO:0045786">
    <property type="term" value="P:negative regulation of cell cycle"/>
    <property type="evidence" value="ECO:0007669"/>
    <property type="project" value="TreeGrafter"/>
</dbReference>
<accession>A0A1B6M3H5</accession>
<evidence type="ECO:0000256" key="1">
    <source>
        <dbReference type="ARBA" id="ARBA00004123"/>
    </source>
</evidence>
<dbReference type="GO" id="GO:0008156">
    <property type="term" value="P:negative regulation of DNA replication"/>
    <property type="evidence" value="ECO:0007669"/>
    <property type="project" value="TreeGrafter"/>
</dbReference>
<dbReference type="EMBL" id="GEBQ01009496">
    <property type="protein sequence ID" value="JAT30481.1"/>
    <property type="molecule type" value="Transcribed_RNA"/>
</dbReference>
<dbReference type="InterPro" id="IPR022786">
    <property type="entry name" value="Geminin/Multicilin"/>
</dbReference>
<evidence type="ECO:0000256" key="3">
    <source>
        <dbReference type="ARBA" id="ARBA00023054"/>
    </source>
</evidence>
<evidence type="ECO:0008006" key="9">
    <source>
        <dbReference type="Google" id="ProtNLM"/>
    </source>
</evidence>
<name>A0A1B6M3H5_9HEMI</name>
<feature type="region of interest" description="Disordered" evidence="7">
    <location>
        <begin position="61"/>
        <end position="101"/>
    </location>
</feature>
<feature type="coiled-coil region" evidence="6">
    <location>
        <begin position="117"/>
        <end position="165"/>
    </location>
</feature>
<dbReference type="Gene3D" id="1.20.5.1180">
    <property type="entry name" value="Geminin coiled-coil domain"/>
    <property type="match status" value="1"/>
</dbReference>
<evidence type="ECO:0000256" key="4">
    <source>
        <dbReference type="ARBA" id="ARBA00023242"/>
    </source>
</evidence>
<feature type="region of interest" description="Disordered" evidence="7">
    <location>
        <begin position="1"/>
        <end position="21"/>
    </location>
</feature>
<comment type="similarity">
    <text evidence="2">Belongs to the geminin family.</text>
</comment>
<dbReference type="Pfam" id="PF07412">
    <property type="entry name" value="Geminin"/>
    <property type="match status" value="1"/>
</dbReference>
<evidence type="ECO:0000256" key="6">
    <source>
        <dbReference type="SAM" id="Coils"/>
    </source>
</evidence>
<sequence length="179" mass="20136">MKTETRSNLKVDVPNSDESKEAMKVVRKSLHPLQVAAGDKENLVGAGRMLSSGEKEVKLSAINSKLTSNNTSSPKKEKKKSLKNTEKKTVTAEDLTSEEGPSEHYWQLLAETRRKALEKTLTENQQLHERLDQLTEENGKYRELLNEAQDIIDTLNEVIAEAEMNTEDSSVTEDVIERP</sequence>
<evidence type="ECO:0000256" key="5">
    <source>
        <dbReference type="ARBA" id="ARBA00023306"/>
    </source>
</evidence>
<dbReference type="PANTHER" id="PTHR13372">
    <property type="entry name" value="GEMININ"/>
    <property type="match status" value="1"/>
</dbReference>
<organism evidence="8">
    <name type="scientific">Graphocephala atropunctata</name>
    <dbReference type="NCBI Taxonomy" id="36148"/>
    <lineage>
        <taxon>Eukaryota</taxon>
        <taxon>Metazoa</taxon>
        <taxon>Ecdysozoa</taxon>
        <taxon>Arthropoda</taxon>
        <taxon>Hexapoda</taxon>
        <taxon>Insecta</taxon>
        <taxon>Pterygota</taxon>
        <taxon>Neoptera</taxon>
        <taxon>Paraneoptera</taxon>
        <taxon>Hemiptera</taxon>
        <taxon>Auchenorrhyncha</taxon>
        <taxon>Membracoidea</taxon>
        <taxon>Cicadellidae</taxon>
        <taxon>Cicadellinae</taxon>
        <taxon>Cicadellini</taxon>
        <taxon>Graphocephala</taxon>
    </lineage>
</organism>
<keyword evidence="4" id="KW-0539">Nucleus</keyword>
<reference evidence="8" key="1">
    <citation type="submission" date="2015-11" db="EMBL/GenBank/DDBJ databases">
        <title>De novo transcriptome assembly of four potential Pierce s Disease insect vectors from Arizona vineyards.</title>
        <authorList>
            <person name="Tassone E.E."/>
        </authorList>
    </citation>
    <scope>NUCLEOTIDE SEQUENCE</scope>
</reference>
<dbReference type="GO" id="GO:0005634">
    <property type="term" value="C:nucleus"/>
    <property type="evidence" value="ECO:0007669"/>
    <property type="project" value="UniProtKB-SubCell"/>
</dbReference>